<reference evidence="2" key="1">
    <citation type="journal article" date="2014" name="Front. Microbiol.">
        <title>High frequency of phylogenetically diverse reductive dehalogenase-homologous genes in deep subseafloor sedimentary metagenomes.</title>
        <authorList>
            <person name="Kawai M."/>
            <person name="Futagami T."/>
            <person name="Toyoda A."/>
            <person name="Takaki Y."/>
            <person name="Nishi S."/>
            <person name="Hori S."/>
            <person name="Arai W."/>
            <person name="Tsubouchi T."/>
            <person name="Morono Y."/>
            <person name="Uchiyama I."/>
            <person name="Ito T."/>
            <person name="Fujiyama A."/>
            <person name="Inagaki F."/>
            <person name="Takami H."/>
        </authorList>
    </citation>
    <scope>NUCLEOTIDE SEQUENCE</scope>
    <source>
        <strain evidence="2">Expedition CK06-06</strain>
    </source>
</reference>
<organism evidence="2">
    <name type="scientific">marine sediment metagenome</name>
    <dbReference type="NCBI Taxonomy" id="412755"/>
    <lineage>
        <taxon>unclassified sequences</taxon>
        <taxon>metagenomes</taxon>
        <taxon>ecological metagenomes</taxon>
    </lineage>
</organism>
<dbReference type="EMBL" id="BARS01026921">
    <property type="protein sequence ID" value="GAG06013.1"/>
    <property type="molecule type" value="Genomic_DNA"/>
</dbReference>
<dbReference type="PANTHER" id="PTHR13707:SF60">
    <property type="entry name" value="ACETATE COA-TRANSFERASE SUBUNIT ALPHA"/>
    <property type="match status" value="1"/>
</dbReference>
<protein>
    <recommendedName>
        <fullName evidence="3">3-oxoacid CoA-transferase subunit A</fullName>
    </recommendedName>
</protein>
<dbReference type="Gene3D" id="3.40.1080.10">
    <property type="entry name" value="Glutaconate Coenzyme A-transferase"/>
    <property type="match status" value="1"/>
</dbReference>
<gene>
    <name evidence="2" type="ORF">S01H1_42346</name>
</gene>
<dbReference type="AlphaFoldDB" id="X0V0G9"/>
<feature type="non-terminal residue" evidence="2">
    <location>
        <position position="1"/>
    </location>
</feature>
<dbReference type="SMART" id="SM00882">
    <property type="entry name" value="CoA_trans"/>
    <property type="match status" value="1"/>
</dbReference>
<dbReference type="NCBIfam" id="TIGR02429">
    <property type="entry name" value="pcaI_scoA_fam"/>
    <property type="match status" value="1"/>
</dbReference>
<proteinExistence type="predicted"/>
<comment type="caution">
    <text evidence="2">The sequence shown here is derived from an EMBL/GenBank/DDBJ whole genome shotgun (WGS) entry which is preliminary data.</text>
</comment>
<keyword evidence="1" id="KW-0808">Transferase</keyword>
<dbReference type="InterPro" id="IPR037171">
    <property type="entry name" value="NagB/RpiA_transferase-like"/>
</dbReference>
<sequence length="148" mass="16181">KAGLGGIYVPVGVGTVVEEGKEKKTIGGREYLLELPIKADFALIHANKGDRWGNLVYRGTSRTFNATMAGAARVTIAEVDEIVELGDLDPESIVTPGVYVDRMVARPEIAPAEEVEITDAQALESRRRYQAEIEDSIKAAKERGLRRE</sequence>
<dbReference type="SUPFAM" id="SSF100950">
    <property type="entry name" value="NagB/RpiA/CoA transferase-like"/>
    <property type="match status" value="1"/>
</dbReference>
<evidence type="ECO:0008006" key="3">
    <source>
        <dbReference type="Google" id="ProtNLM"/>
    </source>
</evidence>
<dbReference type="InterPro" id="IPR004165">
    <property type="entry name" value="CoA_trans_fam_I"/>
</dbReference>
<dbReference type="PANTHER" id="PTHR13707">
    <property type="entry name" value="KETOACID-COENZYME A TRANSFERASE"/>
    <property type="match status" value="1"/>
</dbReference>
<evidence type="ECO:0000313" key="2">
    <source>
        <dbReference type="EMBL" id="GAG06013.1"/>
    </source>
</evidence>
<dbReference type="GO" id="GO:0008410">
    <property type="term" value="F:CoA-transferase activity"/>
    <property type="evidence" value="ECO:0007669"/>
    <property type="project" value="InterPro"/>
</dbReference>
<dbReference type="InterPro" id="IPR012792">
    <property type="entry name" value="3-oxoacid_CoA-transf_A"/>
</dbReference>
<dbReference type="Pfam" id="PF01144">
    <property type="entry name" value="CoA_trans"/>
    <property type="match status" value="1"/>
</dbReference>
<name>X0V0G9_9ZZZZ</name>
<evidence type="ECO:0000256" key="1">
    <source>
        <dbReference type="ARBA" id="ARBA00022679"/>
    </source>
</evidence>
<accession>X0V0G9</accession>